<keyword evidence="4" id="KW-1185">Reference proteome</keyword>
<proteinExistence type="predicted"/>
<feature type="compositionally biased region" description="Low complexity" evidence="1">
    <location>
        <begin position="74"/>
        <end position="86"/>
    </location>
</feature>
<feature type="region of interest" description="Disordered" evidence="1">
    <location>
        <begin position="64"/>
        <end position="93"/>
    </location>
</feature>
<keyword evidence="2" id="KW-0472">Membrane</keyword>
<dbReference type="EMBL" id="PVZG01000015">
    <property type="protein sequence ID" value="PRY23446.1"/>
    <property type="molecule type" value="Genomic_DNA"/>
</dbReference>
<dbReference type="AlphaFoldDB" id="A0A2T0RQH9"/>
<accession>A0A2T0RQH9</accession>
<evidence type="ECO:0000313" key="4">
    <source>
        <dbReference type="Proteomes" id="UP000239209"/>
    </source>
</evidence>
<dbReference type="RefSeq" id="WP_106129653.1">
    <property type="nucleotide sequence ID" value="NZ_PVZG01000015.1"/>
</dbReference>
<comment type="caution">
    <text evidence="3">The sequence shown here is derived from an EMBL/GenBank/DDBJ whole genome shotgun (WGS) entry which is preliminary data.</text>
</comment>
<evidence type="ECO:0000256" key="1">
    <source>
        <dbReference type="SAM" id="MobiDB-lite"/>
    </source>
</evidence>
<evidence type="ECO:0000313" key="3">
    <source>
        <dbReference type="EMBL" id="PRY23446.1"/>
    </source>
</evidence>
<evidence type="ECO:0000256" key="2">
    <source>
        <dbReference type="SAM" id="Phobius"/>
    </source>
</evidence>
<dbReference type="OrthoDB" id="3690121at2"/>
<organism evidence="3 4">
    <name type="scientific">Pseudosporangium ferrugineum</name>
    <dbReference type="NCBI Taxonomy" id="439699"/>
    <lineage>
        <taxon>Bacteria</taxon>
        <taxon>Bacillati</taxon>
        <taxon>Actinomycetota</taxon>
        <taxon>Actinomycetes</taxon>
        <taxon>Micromonosporales</taxon>
        <taxon>Micromonosporaceae</taxon>
        <taxon>Pseudosporangium</taxon>
    </lineage>
</organism>
<feature type="transmembrane region" description="Helical" evidence="2">
    <location>
        <begin position="40"/>
        <end position="61"/>
    </location>
</feature>
<gene>
    <name evidence="3" type="ORF">CLV70_115179</name>
</gene>
<sequence>MNDLDDLKDAMHSPPDFEPRELDLGAVMIQGGRLRRRRRLAVGATSAAAVLVLLVGGGQLVRAGGNRPDGGERAAASATATAPGSAGPAGGVQGDVISTGLTAPGGEPMVLWFQPLSGTKLPAIGLVAGRRAAGGALAADVISNDAEGEDRTPGFHAAQAPMMVDDRPTPAFGYFVGDPVKITVEANGRRVTARLARWSDDPSVVAFWFDPAEVKPDATLKKLTAYGKNGEPLPGAGVSFAVG</sequence>
<dbReference type="Proteomes" id="UP000239209">
    <property type="component" value="Unassembled WGS sequence"/>
</dbReference>
<protein>
    <submittedName>
        <fullName evidence="3">Uncharacterized protein</fullName>
    </submittedName>
</protein>
<name>A0A2T0RQH9_9ACTN</name>
<reference evidence="3 4" key="1">
    <citation type="submission" date="2018-03" db="EMBL/GenBank/DDBJ databases">
        <title>Genomic Encyclopedia of Archaeal and Bacterial Type Strains, Phase II (KMG-II): from individual species to whole genera.</title>
        <authorList>
            <person name="Goeker M."/>
        </authorList>
    </citation>
    <scope>NUCLEOTIDE SEQUENCE [LARGE SCALE GENOMIC DNA]</scope>
    <source>
        <strain evidence="3 4">DSM 45348</strain>
    </source>
</reference>
<keyword evidence="2" id="KW-1133">Transmembrane helix</keyword>
<keyword evidence="2" id="KW-0812">Transmembrane</keyword>